<evidence type="ECO:0000256" key="3">
    <source>
        <dbReference type="ARBA" id="ARBA00022801"/>
    </source>
</evidence>
<accession>A0AB39XD83</accession>
<comment type="pathway">
    <text evidence="7">Pyrimidine metabolism; dUMP biosynthesis; dUMP from dCTP (dUTP route): step 2/2.</text>
</comment>
<evidence type="ECO:0000256" key="2">
    <source>
        <dbReference type="ARBA" id="ARBA00022723"/>
    </source>
</evidence>
<dbReference type="RefSeq" id="WP_369720272.1">
    <property type="nucleotide sequence ID" value="NZ_CP165734.1"/>
</dbReference>
<dbReference type="AlphaFoldDB" id="A0AB39XD83"/>
<feature type="binding site" evidence="7">
    <location>
        <position position="85"/>
    </location>
    <ligand>
        <name>substrate</name>
    </ligand>
</feature>
<protein>
    <recommendedName>
        <fullName evidence="7">Deoxyuridine 5'-triphosphate nucleotidohydrolase</fullName>
        <shortName evidence="7">dUTPase</shortName>
        <ecNumber evidence="7">3.6.1.23</ecNumber>
    </recommendedName>
    <alternativeName>
        <fullName evidence="7">dUTP pyrophosphatase</fullName>
    </alternativeName>
</protein>
<dbReference type="GO" id="GO:0046081">
    <property type="term" value="P:dUTP catabolic process"/>
    <property type="evidence" value="ECO:0007669"/>
    <property type="project" value="InterPro"/>
</dbReference>
<comment type="similarity">
    <text evidence="1 7">Belongs to the dUTPase family.</text>
</comment>
<evidence type="ECO:0000256" key="6">
    <source>
        <dbReference type="ARBA" id="ARBA00047686"/>
    </source>
</evidence>
<dbReference type="GO" id="GO:0006226">
    <property type="term" value="P:dUMP biosynthetic process"/>
    <property type="evidence" value="ECO:0007669"/>
    <property type="project" value="UniProtKB-UniRule"/>
</dbReference>
<evidence type="ECO:0000313" key="9">
    <source>
        <dbReference type="EMBL" id="XDV55830.1"/>
    </source>
</evidence>
<proteinExistence type="inferred from homology"/>
<organism evidence="9">
    <name type="scientific">Bradyrhizobium sp. LLZ17</name>
    <dbReference type="NCBI Taxonomy" id="3239388"/>
    <lineage>
        <taxon>Bacteria</taxon>
        <taxon>Pseudomonadati</taxon>
        <taxon>Pseudomonadota</taxon>
        <taxon>Alphaproteobacteria</taxon>
        <taxon>Hyphomicrobiales</taxon>
        <taxon>Nitrobacteraceae</taxon>
        <taxon>Bradyrhizobium</taxon>
    </lineage>
</organism>
<dbReference type="GO" id="GO:0000287">
    <property type="term" value="F:magnesium ion binding"/>
    <property type="evidence" value="ECO:0007669"/>
    <property type="project" value="UniProtKB-UniRule"/>
</dbReference>
<comment type="cofactor">
    <cofactor evidence="7">
        <name>Mg(2+)</name>
        <dbReference type="ChEBI" id="CHEBI:18420"/>
    </cofactor>
</comment>
<feature type="binding site" evidence="7">
    <location>
        <begin position="72"/>
        <end position="74"/>
    </location>
    <ligand>
        <name>substrate</name>
    </ligand>
</feature>
<comment type="caution">
    <text evidence="7">Lacks conserved residue(s) required for the propagation of feature annotation.</text>
</comment>
<name>A0AB39XD83_9BRAD</name>
<feature type="domain" description="dUTPase-like" evidence="8">
    <location>
        <begin position="21"/>
        <end position="151"/>
    </location>
</feature>
<dbReference type="GO" id="GO:0004170">
    <property type="term" value="F:dUTP diphosphatase activity"/>
    <property type="evidence" value="ECO:0007669"/>
    <property type="project" value="UniProtKB-UniRule"/>
</dbReference>
<dbReference type="InterPro" id="IPR036157">
    <property type="entry name" value="dUTPase-like_sf"/>
</dbReference>
<dbReference type="InterPro" id="IPR008181">
    <property type="entry name" value="dUTPase"/>
</dbReference>
<evidence type="ECO:0000256" key="4">
    <source>
        <dbReference type="ARBA" id="ARBA00022842"/>
    </source>
</evidence>
<sequence>MSTKVTVELQRFAHAEGLPPPAYQTVEAAGLDLMAAVPDGEPVTLAPGQYSLVPTGLAIALPAGHEAQVRPRSGLAAKHGVTVLNSPGTIDADYRGEIKIILINHGAVPFVIKRGERIAQLVIAPVVQAALVPVAELSATDRGAGGFGSTGR</sequence>
<dbReference type="HAMAP" id="MF_00116">
    <property type="entry name" value="dUTPase_bact"/>
    <property type="match status" value="1"/>
</dbReference>
<dbReference type="PANTHER" id="PTHR11241">
    <property type="entry name" value="DEOXYURIDINE 5'-TRIPHOSPHATE NUCLEOTIDOHYDROLASE"/>
    <property type="match status" value="1"/>
</dbReference>
<dbReference type="SUPFAM" id="SSF51283">
    <property type="entry name" value="dUTPase-like"/>
    <property type="match status" value="1"/>
</dbReference>
<dbReference type="Pfam" id="PF00692">
    <property type="entry name" value="dUTPase"/>
    <property type="match status" value="1"/>
</dbReference>
<gene>
    <name evidence="7 9" type="primary">dut</name>
    <name evidence="9" type="ORF">AB8Z38_24185</name>
</gene>
<evidence type="ECO:0000259" key="8">
    <source>
        <dbReference type="Pfam" id="PF00692"/>
    </source>
</evidence>
<evidence type="ECO:0000256" key="5">
    <source>
        <dbReference type="ARBA" id="ARBA00023080"/>
    </source>
</evidence>
<evidence type="ECO:0000256" key="1">
    <source>
        <dbReference type="ARBA" id="ARBA00006581"/>
    </source>
</evidence>
<comment type="function">
    <text evidence="7">This enzyme is involved in nucleotide metabolism: it produces dUMP, the immediate precursor of thymidine nucleotides and it decreases the intracellular concentration of dUTP so that uracil cannot be incorporated into DNA.</text>
</comment>
<dbReference type="Gene3D" id="2.70.40.10">
    <property type="match status" value="1"/>
</dbReference>
<keyword evidence="3 7" id="KW-0378">Hydrolase</keyword>
<dbReference type="InterPro" id="IPR033704">
    <property type="entry name" value="dUTPase_trimeric"/>
</dbReference>
<keyword evidence="2 7" id="KW-0479">Metal-binding</keyword>
<comment type="catalytic activity">
    <reaction evidence="6 7">
        <text>dUTP + H2O = dUMP + diphosphate + H(+)</text>
        <dbReference type="Rhea" id="RHEA:10248"/>
        <dbReference type="ChEBI" id="CHEBI:15377"/>
        <dbReference type="ChEBI" id="CHEBI:15378"/>
        <dbReference type="ChEBI" id="CHEBI:33019"/>
        <dbReference type="ChEBI" id="CHEBI:61555"/>
        <dbReference type="ChEBI" id="CHEBI:246422"/>
        <dbReference type="EC" id="3.6.1.23"/>
    </reaction>
</comment>
<dbReference type="InterPro" id="IPR029054">
    <property type="entry name" value="dUTPase-like"/>
</dbReference>
<dbReference type="CDD" id="cd07557">
    <property type="entry name" value="trimeric_dUTPase"/>
    <property type="match status" value="1"/>
</dbReference>
<dbReference type="EMBL" id="CP165734">
    <property type="protein sequence ID" value="XDV55830.1"/>
    <property type="molecule type" value="Genomic_DNA"/>
</dbReference>
<feature type="binding site" evidence="7">
    <location>
        <begin position="89"/>
        <end position="91"/>
    </location>
    <ligand>
        <name>substrate</name>
    </ligand>
</feature>
<dbReference type="NCBIfam" id="NF001862">
    <property type="entry name" value="PRK00601.1"/>
    <property type="match status" value="1"/>
</dbReference>
<dbReference type="FunFam" id="2.70.40.10:FF:000002">
    <property type="entry name" value="dUTP diphosphatase"/>
    <property type="match status" value="1"/>
</dbReference>
<dbReference type="NCBIfam" id="TIGR00576">
    <property type="entry name" value="dut"/>
    <property type="match status" value="1"/>
</dbReference>
<evidence type="ECO:0000256" key="7">
    <source>
        <dbReference type="HAMAP-Rule" id="MF_00116"/>
    </source>
</evidence>
<reference evidence="9" key="1">
    <citation type="submission" date="2024-08" db="EMBL/GenBank/DDBJ databases">
        <authorList>
            <person name="Chaddad Z."/>
            <person name="Lamrabet M."/>
            <person name="Bouhnik O."/>
            <person name="Alami S."/>
            <person name="Wipf D."/>
            <person name="Courty P.E."/>
            <person name="Missbah El Idrissi M."/>
        </authorList>
    </citation>
    <scope>NUCLEOTIDE SEQUENCE</scope>
    <source>
        <strain evidence="9">LLZ17</strain>
    </source>
</reference>
<keyword evidence="5 7" id="KW-0546">Nucleotide metabolism</keyword>
<keyword evidence="4 7" id="KW-0460">Magnesium</keyword>
<dbReference type="PANTHER" id="PTHR11241:SF0">
    <property type="entry name" value="DEOXYURIDINE 5'-TRIPHOSPHATE NUCLEOTIDOHYDROLASE"/>
    <property type="match status" value="1"/>
</dbReference>
<dbReference type="EC" id="3.6.1.23" evidence="7"/>